<dbReference type="InterPro" id="IPR001580">
    <property type="entry name" value="Calret/calnex"/>
</dbReference>
<evidence type="ECO:0000256" key="5">
    <source>
        <dbReference type="ARBA" id="ARBA00022734"/>
    </source>
</evidence>
<dbReference type="Pfam" id="PF00262">
    <property type="entry name" value="Calreticulin"/>
    <property type="match status" value="2"/>
</dbReference>
<feature type="binding site" evidence="12">
    <location>
        <position position="111"/>
    </location>
    <ligand>
        <name>an alpha-D-glucoside</name>
        <dbReference type="ChEBI" id="CHEBI:22390"/>
    </ligand>
</feature>
<reference evidence="17" key="1">
    <citation type="submission" date="2014-09" db="EMBL/GenBank/DDBJ databases">
        <title>Draft genome sequence of an oleaginous Mucoromycotina fungus Mucor ambiguus NBRC6742.</title>
        <authorList>
            <person name="Takeda I."/>
            <person name="Yamane N."/>
            <person name="Morita T."/>
            <person name="Tamano K."/>
            <person name="Machida M."/>
            <person name="Baker S."/>
            <person name="Koike H."/>
        </authorList>
    </citation>
    <scope>NUCLEOTIDE SEQUENCE</scope>
    <source>
        <strain evidence="17">NBRC 6742</strain>
    </source>
</reference>
<gene>
    <name evidence="17" type="ORF">MAM1_0065c03969</name>
</gene>
<dbReference type="Gene3D" id="2.10.250.10">
    <property type="entry name" value="Calreticulin/calnexin, P domain"/>
    <property type="match status" value="1"/>
</dbReference>
<evidence type="ECO:0000256" key="16">
    <source>
        <dbReference type="SAM" id="MobiDB-lite"/>
    </source>
</evidence>
<dbReference type="GO" id="GO:0006457">
    <property type="term" value="P:protein folding"/>
    <property type="evidence" value="ECO:0007669"/>
    <property type="project" value="InterPro"/>
</dbReference>
<evidence type="ECO:0000256" key="6">
    <source>
        <dbReference type="ARBA" id="ARBA00022737"/>
    </source>
</evidence>
<dbReference type="GO" id="GO:0005788">
    <property type="term" value="C:endoplasmic reticulum lumen"/>
    <property type="evidence" value="ECO:0007669"/>
    <property type="project" value="UniProtKB-SubCell"/>
</dbReference>
<feature type="coiled-coil region" evidence="15">
    <location>
        <begin position="402"/>
        <end position="433"/>
    </location>
</feature>
<dbReference type="EMBL" id="DF836354">
    <property type="protein sequence ID" value="GAN04509.1"/>
    <property type="molecule type" value="Genomic_DNA"/>
</dbReference>
<evidence type="ECO:0000256" key="15">
    <source>
        <dbReference type="SAM" id="Coils"/>
    </source>
</evidence>
<comment type="similarity">
    <text evidence="2 11 14">Belongs to the calreticulin family.</text>
</comment>
<dbReference type="PROSITE" id="PS00804">
    <property type="entry name" value="CALRETICULIN_2"/>
    <property type="match status" value="1"/>
</dbReference>
<keyword evidence="8" id="KW-0862">Zinc</keyword>
<dbReference type="SUPFAM" id="SSF63887">
    <property type="entry name" value="P-domain of calnexin/calreticulin"/>
    <property type="match status" value="1"/>
</dbReference>
<dbReference type="GO" id="GO:0051082">
    <property type="term" value="F:unfolded protein binding"/>
    <property type="evidence" value="ECO:0007669"/>
    <property type="project" value="InterPro"/>
</dbReference>
<name>A0A0C9MAY0_9FUNG</name>
<feature type="binding site" evidence="12">
    <location>
        <position position="134"/>
    </location>
    <ligand>
        <name>an alpha-D-glucoside</name>
        <dbReference type="ChEBI" id="CHEBI:22390"/>
    </ligand>
</feature>
<evidence type="ECO:0000256" key="11">
    <source>
        <dbReference type="PIRNR" id="PIRNR002356"/>
    </source>
</evidence>
<keyword evidence="3" id="KW-0479">Metal-binding</keyword>
<dbReference type="PANTHER" id="PTHR11073:SF2">
    <property type="entry name" value="CALRETICULIN"/>
    <property type="match status" value="1"/>
</dbReference>
<evidence type="ECO:0000313" key="18">
    <source>
        <dbReference type="Proteomes" id="UP000053815"/>
    </source>
</evidence>
<feature type="signal peptide" evidence="14">
    <location>
        <begin position="1"/>
        <end position="18"/>
    </location>
</feature>
<dbReference type="GO" id="GO:0005789">
    <property type="term" value="C:endoplasmic reticulum membrane"/>
    <property type="evidence" value="ECO:0007669"/>
    <property type="project" value="TreeGrafter"/>
</dbReference>
<evidence type="ECO:0000256" key="8">
    <source>
        <dbReference type="ARBA" id="ARBA00022833"/>
    </source>
</evidence>
<feature type="binding site" evidence="12">
    <location>
        <position position="109"/>
    </location>
    <ligand>
        <name>an alpha-D-glucoside</name>
        <dbReference type="ChEBI" id="CHEBI:22390"/>
    </ligand>
</feature>
<dbReference type="InterPro" id="IPR018124">
    <property type="entry name" value="Calret/calnex_CS"/>
</dbReference>
<evidence type="ECO:0000256" key="10">
    <source>
        <dbReference type="ARBA" id="ARBA00023186"/>
    </source>
</evidence>
<dbReference type="PIRSF" id="PIRSF002356">
    <property type="entry name" value="Calreticulin"/>
    <property type="match status" value="1"/>
</dbReference>
<evidence type="ECO:0000256" key="1">
    <source>
        <dbReference type="ARBA" id="ARBA00004319"/>
    </source>
</evidence>
<keyword evidence="9" id="KW-0106">Calcium</keyword>
<feature type="disulfide bond" evidence="13">
    <location>
        <begin position="105"/>
        <end position="136"/>
    </location>
</feature>
<dbReference type="FunFam" id="2.10.250.10:FF:000002">
    <property type="entry name" value="Calreticulin"/>
    <property type="match status" value="1"/>
</dbReference>
<protein>
    <recommendedName>
        <fullName evidence="11">Calreticulin</fullName>
    </recommendedName>
</protein>
<dbReference type="SUPFAM" id="SSF49899">
    <property type="entry name" value="Concanavalin A-like lectins/glucanases"/>
    <property type="match status" value="1"/>
</dbReference>
<evidence type="ECO:0000256" key="3">
    <source>
        <dbReference type="ARBA" id="ARBA00022723"/>
    </source>
</evidence>
<evidence type="ECO:0000256" key="13">
    <source>
        <dbReference type="PIRSR" id="PIRSR002356-3"/>
    </source>
</evidence>
<feature type="binding site" evidence="12">
    <location>
        <position position="127"/>
    </location>
    <ligand>
        <name>an alpha-D-glucoside</name>
        <dbReference type="ChEBI" id="CHEBI:22390"/>
    </ligand>
</feature>
<comment type="subcellular location">
    <subcellularLocation>
        <location evidence="1 11">Endoplasmic reticulum lumen</location>
    </subcellularLocation>
</comment>
<evidence type="ECO:0000313" key="17">
    <source>
        <dbReference type="EMBL" id="GAN04509.1"/>
    </source>
</evidence>
<feature type="chain" id="PRO_5002199369" description="Calreticulin" evidence="14">
    <location>
        <begin position="19"/>
        <end position="440"/>
    </location>
</feature>
<keyword evidence="4 14" id="KW-0732">Signal</keyword>
<keyword evidence="7 11" id="KW-0256">Endoplasmic reticulum</keyword>
<evidence type="ECO:0000256" key="9">
    <source>
        <dbReference type="ARBA" id="ARBA00022837"/>
    </source>
</evidence>
<dbReference type="InterPro" id="IPR009033">
    <property type="entry name" value="Calreticulin/calnexin_P_dom_sf"/>
</dbReference>
<sequence>MKIPTIAAVLGLAAVVSAEVFLHETFSDGEGWKDRWTASEHREDLGKLEVSPGKWFADEAYNAGLRTTEDYRFYATSTKIPKPFNNKGKDLVIQFDVKNEQDIDCGGSYLKIFGDLDPKTFNGDSEYNIMFGPDICGPKAMVHAIFNYNGTNHDLKKSISAPKDTLTHTYTLVVKPDQTYEILIDGKSKADGSLLEDWDFLPPKTIKDPNASKPEDWVEEAMIVDETDVKPANYDDIPEFIPDPEAKKPEDWDDDMDGEWEAPSIANPEYQGEWSPKKIPNPLYKGEWVHPEIDNPEYKVDNEIYAYDFANVGIDVWQVKSGTVFDNILITDDIEEAKKVLDETKALHSSEEAAQAAFNEKIQAEAKAKAEAEGAATPDEGAEKIDLEQFEPPVKFDEVPPAAAEALEKAKEEEILEAIQEEAEKKVEEEDAKKPVKDEL</sequence>
<dbReference type="GO" id="GO:0030246">
    <property type="term" value="F:carbohydrate binding"/>
    <property type="evidence" value="ECO:0007669"/>
    <property type="project" value="UniProtKB-KW"/>
</dbReference>
<keyword evidence="18" id="KW-1185">Reference proteome</keyword>
<dbReference type="Proteomes" id="UP000053815">
    <property type="component" value="Unassembled WGS sequence"/>
</dbReference>
<evidence type="ECO:0000256" key="2">
    <source>
        <dbReference type="ARBA" id="ARBA00010983"/>
    </source>
</evidence>
<organism evidence="17">
    <name type="scientific">Mucor ambiguus</name>
    <dbReference type="NCBI Taxonomy" id="91626"/>
    <lineage>
        <taxon>Eukaryota</taxon>
        <taxon>Fungi</taxon>
        <taxon>Fungi incertae sedis</taxon>
        <taxon>Mucoromycota</taxon>
        <taxon>Mucoromycotina</taxon>
        <taxon>Mucoromycetes</taxon>
        <taxon>Mucorales</taxon>
        <taxon>Mucorineae</taxon>
        <taxon>Mucoraceae</taxon>
        <taxon>Mucor</taxon>
    </lineage>
</organism>
<dbReference type="PRINTS" id="PR00626">
    <property type="entry name" value="CALRETICULIN"/>
</dbReference>
<dbReference type="AlphaFoldDB" id="A0A0C9MAY0"/>
<dbReference type="PANTHER" id="PTHR11073">
    <property type="entry name" value="CALRETICULIN AND CALNEXIN"/>
    <property type="match status" value="1"/>
</dbReference>
<dbReference type="GO" id="GO:0005509">
    <property type="term" value="F:calcium ion binding"/>
    <property type="evidence" value="ECO:0007669"/>
    <property type="project" value="EnsemblFungi"/>
</dbReference>
<dbReference type="STRING" id="91626.A0A0C9MAY0"/>
<keyword evidence="6" id="KW-0677">Repeat</keyword>
<evidence type="ECO:0000256" key="7">
    <source>
        <dbReference type="ARBA" id="ARBA00022824"/>
    </source>
</evidence>
<feature type="region of interest" description="Disordered" evidence="16">
    <location>
        <begin position="368"/>
        <end position="401"/>
    </location>
</feature>
<accession>A0A0C9MAY0</accession>
<keyword evidence="13" id="KW-1015">Disulfide bond</keyword>
<dbReference type="GO" id="GO:0036503">
    <property type="term" value="P:ERAD pathway"/>
    <property type="evidence" value="ECO:0007669"/>
    <property type="project" value="TreeGrafter"/>
</dbReference>
<dbReference type="InterPro" id="IPR009169">
    <property type="entry name" value="Calreticulin"/>
</dbReference>
<keyword evidence="10 11" id="KW-0143">Chaperone</keyword>
<evidence type="ECO:0000256" key="14">
    <source>
        <dbReference type="RuleBase" id="RU362126"/>
    </source>
</evidence>
<evidence type="ECO:0000256" key="4">
    <source>
        <dbReference type="ARBA" id="ARBA00022729"/>
    </source>
</evidence>
<dbReference type="PROSITE" id="PS00805">
    <property type="entry name" value="CALRETICULIN_REPEAT"/>
    <property type="match status" value="1"/>
</dbReference>
<keyword evidence="5" id="KW-0430">Lectin</keyword>
<evidence type="ECO:0000256" key="12">
    <source>
        <dbReference type="PIRSR" id="PIRSR002356-1"/>
    </source>
</evidence>
<dbReference type="GO" id="GO:0000324">
    <property type="term" value="C:fungal-type vacuole"/>
    <property type="evidence" value="ECO:0007669"/>
    <property type="project" value="EnsemblFungi"/>
</dbReference>
<proteinExistence type="inferred from homology"/>
<dbReference type="Gene3D" id="2.60.120.200">
    <property type="match status" value="1"/>
</dbReference>
<feature type="binding site" evidence="12">
    <location>
        <position position="315"/>
    </location>
    <ligand>
        <name>an alpha-D-glucoside</name>
        <dbReference type="ChEBI" id="CHEBI:22390"/>
    </ligand>
</feature>
<keyword evidence="15" id="KW-0175">Coiled coil</keyword>
<dbReference type="InterPro" id="IPR013320">
    <property type="entry name" value="ConA-like_dom_sf"/>
</dbReference>
<dbReference type="OrthoDB" id="1938156at2759"/>